<dbReference type="SMART" id="SM00360">
    <property type="entry name" value="RRM"/>
    <property type="match status" value="1"/>
</dbReference>
<gene>
    <name evidence="4" type="ORF">QTJ16_000526</name>
</gene>
<dbReference type="PANTHER" id="PTHR10693">
    <property type="entry name" value="RAS GTPASE-ACTIVATING PROTEIN-BINDING PROTEIN"/>
    <property type="match status" value="1"/>
</dbReference>
<comment type="caution">
    <text evidence="4">The sequence shown here is derived from an EMBL/GenBank/DDBJ whole genome shotgun (WGS) entry which is preliminary data.</text>
</comment>
<keyword evidence="1" id="KW-0694">RNA-binding</keyword>
<feature type="compositionally biased region" description="Basic residues" evidence="2">
    <location>
        <begin position="67"/>
        <end position="76"/>
    </location>
</feature>
<name>A0AAD9T538_9HELO</name>
<feature type="compositionally biased region" description="Basic and acidic residues" evidence="2">
    <location>
        <begin position="159"/>
        <end position="174"/>
    </location>
</feature>
<dbReference type="Pfam" id="PF00076">
    <property type="entry name" value="RRM_1"/>
    <property type="match status" value="1"/>
</dbReference>
<evidence type="ECO:0000256" key="1">
    <source>
        <dbReference type="PROSITE-ProRule" id="PRU00176"/>
    </source>
</evidence>
<accession>A0AAD9T538</accession>
<protein>
    <recommendedName>
        <fullName evidence="3">RRM domain-containing protein</fullName>
    </recommendedName>
</protein>
<dbReference type="PROSITE" id="PS50102">
    <property type="entry name" value="RRM"/>
    <property type="match status" value="1"/>
</dbReference>
<keyword evidence="5" id="KW-1185">Reference proteome</keyword>
<evidence type="ECO:0000313" key="4">
    <source>
        <dbReference type="EMBL" id="KAK2629706.1"/>
    </source>
</evidence>
<dbReference type="FunFam" id="3.30.70.330:FF:000376">
    <property type="entry name" value="Putative RNA binding protein"/>
    <property type="match status" value="1"/>
</dbReference>
<feature type="compositionally biased region" description="Basic and acidic residues" evidence="2">
    <location>
        <begin position="1"/>
        <end position="12"/>
    </location>
</feature>
<dbReference type="Gene3D" id="3.30.70.330">
    <property type="match status" value="1"/>
</dbReference>
<feature type="region of interest" description="Disordered" evidence="2">
    <location>
        <begin position="293"/>
        <end position="357"/>
    </location>
</feature>
<dbReference type="AlphaFoldDB" id="A0AAD9T538"/>
<dbReference type="EMBL" id="JAUBYV010000001">
    <property type="protein sequence ID" value="KAK2629706.1"/>
    <property type="molecule type" value="Genomic_DNA"/>
</dbReference>
<evidence type="ECO:0000259" key="3">
    <source>
        <dbReference type="PROSITE" id="PS50102"/>
    </source>
</evidence>
<sequence length="357" mass="39132">MGKVRTEVSRAERKAKKRAAVDAIPDVPDSWTADPDVEVSDKKESKKRKRDRVAEDEEATALNGEKKSRKEKKKRKKELEASGEEEVVENKVKEKKVKNDEESTAAADVGTEMGGAPADEEPRKSKKVRKAERKAKDAAEAAANGAKATESSTTVPEASGDKKAAEAEETTEVKKSKKNNRNREKKRKGTSAATGANGEPTDKGEESGKAARFIVFVGNLPFTATKASVEKHFGSIKPKSVRVPCEKGEANKSKGYAFVEFEGYDHMKTCLKLFHHTMFDDKKSGPRQITCELTAGGGGNTDARRKKISEKNGKLNEERIRKIQAERDAKLTKQAEGGKPTLDENAIHPSRRGRVAV</sequence>
<dbReference type="GO" id="GO:0005829">
    <property type="term" value="C:cytosol"/>
    <property type="evidence" value="ECO:0007669"/>
    <property type="project" value="TreeGrafter"/>
</dbReference>
<feature type="compositionally biased region" description="Basic and acidic residues" evidence="2">
    <location>
        <begin position="88"/>
        <end position="101"/>
    </location>
</feature>
<feature type="compositionally biased region" description="Low complexity" evidence="2">
    <location>
        <begin position="140"/>
        <end position="152"/>
    </location>
</feature>
<feature type="compositionally biased region" description="Basic and acidic residues" evidence="2">
    <location>
        <begin position="309"/>
        <end position="333"/>
    </location>
</feature>
<proteinExistence type="predicted"/>
<feature type="compositionally biased region" description="Basic residues" evidence="2">
    <location>
        <begin position="175"/>
        <end position="189"/>
    </location>
</feature>
<dbReference type="GO" id="GO:0003729">
    <property type="term" value="F:mRNA binding"/>
    <property type="evidence" value="ECO:0007669"/>
    <property type="project" value="TreeGrafter"/>
</dbReference>
<dbReference type="SUPFAM" id="SSF54928">
    <property type="entry name" value="RNA-binding domain, RBD"/>
    <property type="match status" value="1"/>
</dbReference>
<evidence type="ECO:0000256" key="2">
    <source>
        <dbReference type="SAM" id="MobiDB-lite"/>
    </source>
</evidence>
<dbReference type="Proteomes" id="UP001285354">
    <property type="component" value="Unassembled WGS sequence"/>
</dbReference>
<dbReference type="PANTHER" id="PTHR10693:SF20">
    <property type="entry name" value="AT27578P"/>
    <property type="match status" value="1"/>
</dbReference>
<dbReference type="InterPro" id="IPR012677">
    <property type="entry name" value="Nucleotide-bd_a/b_plait_sf"/>
</dbReference>
<dbReference type="InterPro" id="IPR035979">
    <property type="entry name" value="RBD_domain_sf"/>
</dbReference>
<dbReference type="InterPro" id="IPR039539">
    <property type="entry name" value="Ras_GTPase_bind_prot"/>
</dbReference>
<reference evidence="4" key="1">
    <citation type="submission" date="2023-06" db="EMBL/GenBank/DDBJ databases">
        <title>Draft genome of Marssonina rosae.</title>
        <authorList>
            <person name="Cheng Q."/>
        </authorList>
    </citation>
    <scope>NUCLEOTIDE SEQUENCE</scope>
    <source>
        <strain evidence="4">R4</strain>
    </source>
</reference>
<feature type="region of interest" description="Disordered" evidence="2">
    <location>
        <begin position="1"/>
        <end position="206"/>
    </location>
</feature>
<feature type="domain" description="RRM" evidence="3">
    <location>
        <begin position="213"/>
        <end position="296"/>
    </location>
</feature>
<feature type="compositionally biased region" description="Basic residues" evidence="2">
    <location>
        <begin position="124"/>
        <end position="133"/>
    </location>
</feature>
<dbReference type="GO" id="GO:1990904">
    <property type="term" value="C:ribonucleoprotein complex"/>
    <property type="evidence" value="ECO:0007669"/>
    <property type="project" value="TreeGrafter"/>
</dbReference>
<evidence type="ECO:0000313" key="5">
    <source>
        <dbReference type="Proteomes" id="UP001285354"/>
    </source>
</evidence>
<organism evidence="4 5">
    <name type="scientific">Diplocarpon rosae</name>
    <dbReference type="NCBI Taxonomy" id="946125"/>
    <lineage>
        <taxon>Eukaryota</taxon>
        <taxon>Fungi</taxon>
        <taxon>Dikarya</taxon>
        <taxon>Ascomycota</taxon>
        <taxon>Pezizomycotina</taxon>
        <taxon>Leotiomycetes</taxon>
        <taxon>Helotiales</taxon>
        <taxon>Drepanopezizaceae</taxon>
        <taxon>Diplocarpon</taxon>
    </lineage>
</organism>
<dbReference type="InterPro" id="IPR000504">
    <property type="entry name" value="RRM_dom"/>
</dbReference>